<name>A0ABS4YKR0_9MICO</name>
<dbReference type="EMBL" id="JAGIOC010000001">
    <property type="protein sequence ID" value="MBP2409324.1"/>
    <property type="molecule type" value="Genomic_DNA"/>
</dbReference>
<comment type="caution">
    <text evidence="3">The sequence shown here is derived from an EMBL/GenBank/DDBJ whole genome shotgun (WGS) entry which is preliminary data.</text>
</comment>
<proteinExistence type="predicted"/>
<reference evidence="3 4" key="1">
    <citation type="submission" date="2021-03" db="EMBL/GenBank/DDBJ databases">
        <title>Sequencing the genomes of 1000 actinobacteria strains.</title>
        <authorList>
            <person name="Klenk H.-P."/>
        </authorList>
    </citation>
    <scope>NUCLEOTIDE SEQUENCE [LARGE SCALE GENOMIC DNA]</scope>
    <source>
        <strain evidence="3 4">DSM 14564</strain>
    </source>
</reference>
<protein>
    <recommendedName>
        <fullName evidence="5">Holin</fullName>
    </recommendedName>
</protein>
<gene>
    <name evidence="3" type="ORF">JOF44_002227</name>
</gene>
<evidence type="ECO:0000256" key="1">
    <source>
        <dbReference type="SAM" id="MobiDB-lite"/>
    </source>
</evidence>
<evidence type="ECO:0000313" key="4">
    <source>
        <dbReference type="Proteomes" id="UP000698222"/>
    </source>
</evidence>
<evidence type="ECO:0000256" key="2">
    <source>
        <dbReference type="SAM" id="Phobius"/>
    </source>
</evidence>
<keyword evidence="2" id="KW-1133">Transmembrane helix</keyword>
<dbReference type="Proteomes" id="UP000698222">
    <property type="component" value="Unassembled WGS sequence"/>
</dbReference>
<organism evidence="3 4">
    <name type="scientific">Brachybacterium fresconis</name>
    <dbReference type="NCBI Taxonomy" id="173363"/>
    <lineage>
        <taxon>Bacteria</taxon>
        <taxon>Bacillati</taxon>
        <taxon>Actinomycetota</taxon>
        <taxon>Actinomycetes</taxon>
        <taxon>Micrococcales</taxon>
        <taxon>Dermabacteraceae</taxon>
        <taxon>Brachybacterium</taxon>
    </lineage>
</organism>
<feature type="transmembrane region" description="Helical" evidence="2">
    <location>
        <begin position="71"/>
        <end position="89"/>
    </location>
</feature>
<accession>A0ABS4YKR0</accession>
<dbReference type="RefSeq" id="WP_209891092.1">
    <property type="nucleotide sequence ID" value="NZ_BAAAJV010000014.1"/>
</dbReference>
<sequence>MENVPSSTAFPGPDERRTPSPREARSALSDLDSDSARLAGRVVTPWWYHPLLAVFVATFIGSPAMPGGAPPAIVALTIIGVLLLVEAYARRTGISLTLPTGPRSRRLQGVLISLLPLGLAADAAIKLAGLSAVWNLLPAVVAGIAVLVLGRRYDDALRSELARWDSPRP</sequence>
<evidence type="ECO:0008006" key="5">
    <source>
        <dbReference type="Google" id="ProtNLM"/>
    </source>
</evidence>
<feature type="transmembrane region" description="Helical" evidence="2">
    <location>
        <begin position="46"/>
        <end position="65"/>
    </location>
</feature>
<keyword evidence="4" id="KW-1185">Reference proteome</keyword>
<evidence type="ECO:0000313" key="3">
    <source>
        <dbReference type="EMBL" id="MBP2409324.1"/>
    </source>
</evidence>
<feature type="region of interest" description="Disordered" evidence="1">
    <location>
        <begin position="1"/>
        <end position="29"/>
    </location>
</feature>
<keyword evidence="2" id="KW-0472">Membrane</keyword>
<feature type="compositionally biased region" description="Basic and acidic residues" evidence="1">
    <location>
        <begin position="13"/>
        <end position="25"/>
    </location>
</feature>
<keyword evidence="2" id="KW-0812">Transmembrane</keyword>
<feature type="transmembrane region" description="Helical" evidence="2">
    <location>
        <begin position="133"/>
        <end position="150"/>
    </location>
</feature>